<proteinExistence type="predicted"/>
<protein>
    <recommendedName>
        <fullName evidence="3">PIN domain-containing protein</fullName>
    </recommendedName>
</protein>
<dbReference type="AlphaFoldDB" id="A0A7G9Z6C7"/>
<accession>A0A7G9Z6C7</accession>
<evidence type="ECO:0008006" key="3">
    <source>
        <dbReference type="Google" id="ProtNLM"/>
    </source>
</evidence>
<keyword evidence="1" id="KW-0175">Coiled coil</keyword>
<evidence type="ECO:0000313" key="2">
    <source>
        <dbReference type="EMBL" id="QNO55811.1"/>
    </source>
</evidence>
<reference evidence="2" key="1">
    <citation type="submission" date="2020-06" db="EMBL/GenBank/DDBJ databases">
        <title>Unique genomic features of the anaerobic methanotrophic archaea.</title>
        <authorList>
            <person name="Chadwick G.L."/>
            <person name="Skennerton C.T."/>
            <person name="Laso-Perez R."/>
            <person name="Leu A.O."/>
            <person name="Speth D.R."/>
            <person name="Yu H."/>
            <person name="Morgan-Lang C."/>
            <person name="Hatzenpichler R."/>
            <person name="Goudeau D."/>
            <person name="Malmstrom R."/>
            <person name="Brazelton W.J."/>
            <person name="Woyke T."/>
            <person name="Hallam S.J."/>
            <person name="Tyson G.W."/>
            <person name="Wegener G."/>
            <person name="Boetius A."/>
            <person name="Orphan V."/>
        </authorList>
    </citation>
    <scope>NUCLEOTIDE SEQUENCE</scope>
</reference>
<feature type="coiled-coil region" evidence="1">
    <location>
        <begin position="17"/>
        <end position="44"/>
    </location>
</feature>
<organism evidence="2">
    <name type="scientific">Candidatus Methanophaga sp. ANME-1 ERB7</name>
    <dbReference type="NCBI Taxonomy" id="2759913"/>
    <lineage>
        <taxon>Archaea</taxon>
        <taxon>Methanobacteriati</taxon>
        <taxon>Methanobacteriota</taxon>
        <taxon>Stenosarchaea group</taxon>
        <taxon>Methanomicrobia</taxon>
        <taxon>Candidatus Methanophagales</taxon>
        <taxon>Candidatus Methanophagaceae</taxon>
        <taxon>Candidatus Methanophaga</taxon>
    </lineage>
</organism>
<sequence>MISELTTLELKDAPQEVRDIIREIPEENIDYEELTEEAVNLARKYIVEGVIGEGKLVDAEHIAIATINRVDVLVSWNFRHIVNLSKIRGYNSVNLKYGYPLLEIRSPLEVITYEE</sequence>
<dbReference type="EMBL" id="MT631630">
    <property type="protein sequence ID" value="QNO55811.1"/>
    <property type="molecule type" value="Genomic_DNA"/>
</dbReference>
<evidence type="ECO:0000256" key="1">
    <source>
        <dbReference type="SAM" id="Coils"/>
    </source>
</evidence>
<name>A0A7G9Z6C7_9EURY</name>
<gene>
    <name evidence="2" type="ORF">LEBEIBBM_00026</name>
</gene>